<name>A0A9W8A3P5_9FUNG</name>
<dbReference type="PANTHER" id="PTHR47168:SF1">
    <property type="entry name" value="OS02G0798600 PROTEIN"/>
    <property type="match status" value="1"/>
</dbReference>
<dbReference type="InterPro" id="IPR051653">
    <property type="entry name" value="E3_ligase_sorting_rcpt"/>
</dbReference>
<accession>A0A9W8A3P5</accession>
<dbReference type="InterPro" id="IPR046450">
    <property type="entry name" value="PA_dom_sf"/>
</dbReference>
<evidence type="ECO:0000256" key="7">
    <source>
        <dbReference type="ARBA" id="ARBA00022833"/>
    </source>
</evidence>
<dbReference type="OrthoDB" id="8062037at2759"/>
<protein>
    <recommendedName>
        <fullName evidence="3">RING-type E3 ubiquitin transferase</fullName>
        <ecNumber evidence="3">2.3.2.27</ecNumber>
    </recommendedName>
</protein>
<dbReference type="Gene3D" id="3.50.30.30">
    <property type="match status" value="1"/>
</dbReference>
<evidence type="ECO:0000256" key="5">
    <source>
        <dbReference type="ARBA" id="ARBA00022723"/>
    </source>
</evidence>
<dbReference type="SMART" id="SM00184">
    <property type="entry name" value="RING"/>
    <property type="match status" value="1"/>
</dbReference>
<dbReference type="Gene3D" id="3.30.40.10">
    <property type="entry name" value="Zinc/RING finger domain, C3HC4 (zinc finger)"/>
    <property type="match status" value="1"/>
</dbReference>
<keyword evidence="4 11" id="KW-0812">Transmembrane</keyword>
<dbReference type="SUPFAM" id="SSF52025">
    <property type="entry name" value="PA domain"/>
    <property type="match status" value="1"/>
</dbReference>
<keyword evidence="5" id="KW-0479">Metal-binding</keyword>
<keyword evidence="9 11" id="KW-0472">Membrane</keyword>
<comment type="caution">
    <text evidence="14">The sequence shown here is derived from an EMBL/GenBank/DDBJ whole genome shotgun (WGS) entry which is preliminary data.</text>
</comment>
<evidence type="ECO:0000256" key="8">
    <source>
        <dbReference type="ARBA" id="ARBA00022989"/>
    </source>
</evidence>
<dbReference type="InterPro" id="IPR013083">
    <property type="entry name" value="Znf_RING/FYVE/PHD"/>
</dbReference>
<evidence type="ECO:0000256" key="11">
    <source>
        <dbReference type="SAM" id="Phobius"/>
    </source>
</evidence>
<dbReference type="InterPro" id="IPR001841">
    <property type="entry name" value="Znf_RING"/>
</dbReference>
<keyword evidence="15" id="KW-1185">Reference proteome</keyword>
<evidence type="ECO:0000313" key="15">
    <source>
        <dbReference type="Proteomes" id="UP001150538"/>
    </source>
</evidence>
<dbReference type="PROSITE" id="PS50089">
    <property type="entry name" value="ZF_RING_2"/>
    <property type="match status" value="1"/>
</dbReference>
<dbReference type="InterPro" id="IPR003137">
    <property type="entry name" value="PA_domain"/>
</dbReference>
<dbReference type="GO" id="GO:0016020">
    <property type="term" value="C:membrane"/>
    <property type="evidence" value="ECO:0007669"/>
    <property type="project" value="UniProtKB-SubCell"/>
</dbReference>
<feature type="transmembrane region" description="Helical" evidence="11">
    <location>
        <begin position="176"/>
        <end position="200"/>
    </location>
</feature>
<dbReference type="GO" id="GO:0008270">
    <property type="term" value="F:zinc ion binding"/>
    <property type="evidence" value="ECO:0007669"/>
    <property type="project" value="UniProtKB-KW"/>
</dbReference>
<evidence type="ECO:0000256" key="4">
    <source>
        <dbReference type="ARBA" id="ARBA00022692"/>
    </source>
</evidence>
<comment type="subcellular location">
    <subcellularLocation>
        <location evidence="2">Membrane</location>
        <topology evidence="2">Single-pass membrane protein</topology>
    </subcellularLocation>
</comment>
<evidence type="ECO:0000256" key="9">
    <source>
        <dbReference type="ARBA" id="ARBA00023136"/>
    </source>
</evidence>
<dbReference type="Proteomes" id="UP001150538">
    <property type="component" value="Unassembled WGS sequence"/>
</dbReference>
<dbReference type="SUPFAM" id="SSF57850">
    <property type="entry name" value="RING/U-box"/>
    <property type="match status" value="1"/>
</dbReference>
<evidence type="ECO:0000313" key="14">
    <source>
        <dbReference type="EMBL" id="KAJ1918928.1"/>
    </source>
</evidence>
<feature type="chain" id="PRO_5040986670" description="RING-type E3 ubiquitin transferase" evidence="12">
    <location>
        <begin position="28"/>
        <end position="306"/>
    </location>
</feature>
<comment type="catalytic activity">
    <reaction evidence="1">
        <text>S-ubiquitinyl-[E2 ubiquitin-conjugating enzyme]-L-cysteine + [acceptor protein]-L-lysine = [E2 ubiquitin-conjugating enzyme]-L-cysteine + N(6)-ubiquitinyl-[acceptor protein]-L-lysine.</text>
        <dbReference type="EC" id="2.3.2.27"/>
    </reaction>
</comment>
<evidence type="ECO:0000256" key="3">
    <source>
        <dbReference type="ARBA" id="ARBA00012483"/>
    </source>
</evidence>
<dbReference type="InterPro" id="IPR011016">
    <property type="entry name" value="Znf_RING-CH"/>
</dbReference>
<dbReference type="SMART" id="SM00744">
    <property type="entry name" value="RINGv"/>
    <property type="match status" value="1"/>
</dbReference>
<dbReference type="FunFam" id="3.30.40.10:FF:000388">
    <property type="entry name" value="Putative RING zinc finger domain superfamily protein"/>
    <property type="match status" value="1"/>
</dbReference>
<keyword evidence="6 10" id="KW-0863">Zinc-finger</keyword>
<evidence type="ECO:0000256" key="12">
    <source>
        <dbReference type="SAM" id="SignalP"/>
    </source>
</evidence>
<dbReference type="AlphaFoldDB" id="A0A9W8A3P5"/>
<organism evidence="14 15">
    <name type="scientific">Mycoemilia scoparia</name>
    <dbReference type="NCBI Taxonomy" id="417184"/>
    <lineage>
        <taxon>Eukaryota</taxon>
        <taxon>Fungi</taxon>
        <taxon>Fungi incertae sedis</taxon>
        <taxon>Zoopagomycota</taxon>
        <taxon>Kickxellomycotina</taxon>
        <taxon>Kickxellomycetes</taxon>
        <taxon>Kickxellales</taxon>
        <taxon>Kickxellaceae</taxon>
        <taxon>Mycoemilia</taxon>
    </lineage>
</organism>
<evidence type="ECO:0000256" key="6">
    <source>
        <dbReference type="ARBA" id="ARBA00022771"/>
    </source>
</evidence>
<dbReference type="PANTHER" id="PTHR47168">
    <property type="entry name" value="RING ZINC FINGER DOMAIN SUPERFAMILY PROTEIN-RELATED"/>
    <property type="match status" value="1"/>
</dbReference>
<dbReference type="GO" id="GO:0061630">
    <property type="term" value="F:ubiquitin protein ligase activity"/>
    <property type="evidence" value="ECO:0007669"/>
    <property type="project" value="UniProtKB-EC"/>
</dbReference>
<sequence>MVCFSPSNDKPLWLLVFHILLVLPCLLVKTPVPIIVEGSITVLDREAAFGPHLGEDGLVGNLLLVGDQDPGNAAGCHRLRQSLNADETWIGLVLRGDCPFIEKVRNMQYSGVSAVIVADPWYDMPITMFASGDTSDVHIPSSFITNHEYRRLRRAVSSSPEKPLKIKLTRSEYYELPFFDVLLITLLSPVLMMGFIYALYRLRVRQHRLRDLAPNHIVTNLPTHTFYWAKHGNNEPTECAICLDDFKDEDELRILPCKHEYHIACIDRWLTTRKKFCPICKQSVCPPTESTPLLSAPSITASTPPI</sequence>
<dbReference type="Pfam" id="PF02225">
    <property type="entry name" value="PA"/>
    <property type="match status" value="1"/>
</dbReference>
<dbReference type="EMBL" id="JANBPU010000035">
    <property type="protein sequence ID" value="KAJ1918928.1"/>
    <property type="molecule type" value="Genomic_DNA"/>
</dbReference>
<keyword evidence="8 11" id="KW-1133">Transmembrane helix</keyword>
<keyword evidence="12" id="KW-0732">Signal</keyword>
<evidence type="ECO:0000256" key="1">
    <source>
        <dbReference type="ARBA" id="ARBA00000900"/>
    </source>
</evidence>
<evidence type="ECO:0000256" key="10">
    <source>
        <dbReference type="PROSITE-ProRule" id="PRU00175"/>
    </source>
</evidence>
<evidence type="ECO:0000256" key="2">
    <source>
        <dbReference type="ARBA" id="ARBA00004167"/>
    </source>
</evidence>
<feature type="signal peptide" evidence="12">
    <location>
        <begin position="1"/>
        <end position="27"/>
    </location>
</feature>
<dbReference type="EC" id="2.3.2.27" evidence="3"/>
<dbReference type="Pfam" id="PF13639">
    <property type="entry name" value="zf-RING_2"/>
    <property type="match status" value="1"/>
</dbReference>
<keyword evidence="7" id="KW-0862">Zinc</keyword>
<reference evidence="14" key="1">
    <citation type="submission" date="2022-07" db="EMBL/GenBank/DDBJ databases">
        <title>Phylogenomic reconstructions and comparative analyses of Kickxellomycotina fungi.</title>
        <authorList>
            <person name="Reynolds N.K."/>
            <person name="Stajich J.E."/>
            <person name="Barry K."/>
            <person name="Grigoriev I.V."/>
            <person name="Crous P."/>
            <person name="Smith M.E."/>
        </authorList>
    </citation>
    <scope>NUCLEOTIDE SEQUENCE</scope>
    <source>
        <strain evidence="14">NBRC 100468</strain>
    </source>
</reference>
<gene>
    <name evidence="14" type="ORF">H4219_002284</name>
</gene>
<evidence type="ECO:0000259" key="13">
    <source>
        <dbReference type="PROSITE" id="PS50089"/>
    </source>
</evidence>
<feature type="domain" description="RING-type" evidence="13">
    <location>
        <begin position="239"/>
        <end position="281"/>
    </location>
</feature>
<proteinExistence type="predicted"/>